<evidence type="ECO:0000256" key="1">
    <source>
        <dbReference type="SAM" id="Phobius"/>
    </source>
</evidence>
<feature type="transmembrane region" description="Helical" evidence="1">
    <location>
        <begin position="27"/>
        <end position="45"/>
    </location>
</feature>
<evidence type="ECO:0000313" key="3">
    <source>
        <dbReference type="Proteomes" id="UP000886749"/>
    </source>
</evidence>
<proteinExistence type="predicted"/>
<dbReference type="AlphaFoldDB" id="A0A9D1AGZ2"/>
<sequence>SLMGWVPLIAWGLLCAFLYRLEENKFFFFLLLHLGIIVALILALMGEAVPVLSEISAIIFSPFLTAAWSIMSSLPMVGSLNLTLSLISFCLVIIAAFLFCAIRWIFFR</sequence>
<accession>A0A9D1AGZ2</accession>
<feature type="transmembrane region" description="Helical" evidence="1">
    <location>
        <begin position="5"/>
        <end position="21"/>
    </location>
</feature>
<gene>
    <name evidence="2" type="ORF">IAB36_00500</name>
</gene>
<reference evidence="2" key="2">
    <citation type="journal article" date="2021" name="PeerJ">
        <title>Extensive microbial diversity within the chicken gut microbiome revealed by metagenomics and culture.</title>
        <authorList>
            <person name="Gilroy R."/>
            <person name="Ravi A."/>
            <person name="Getino M."/>
            <person name="Pursley I."/>
            <person name="Horton D.L."/>
            <person name="Alikhan N.F."/>
            <person name="Baker D."/>
            <person name="Gharbi K."/>
            <person name="Hall N."/>
            <person name="Watson M."/>
            <person name="Adriaenssens E.M."/>
            <person name="Foster-Nyarko E."/>
            <person name="Jarju S."/>
            <person name="Secka A."/>
            <person name="Antonio M."/>
            <person name="Oren A."/>
            <person name="Chaudhuri R.R."/>
            <person name="La Ragione R."/>
            <person name="Hildebrand F."/>
            <person name="Pallen M.J."/>
        </authorList>
    </citation>
    <scope>NUCLEOTIDE SEQUENCE</scope>
    <source>
        <strain evidence="2">CHK184-25365</strain>
    </source>
</reference>
<keyword evidence="1" id="KW-0812">Transmembrane</keyword>
<protein>
    <submittedName>
        <fullName evidence="2">Uncharacterized protein</fullName>
    </submittedName>
</protein>
<reference evidence="2" key="1">
    <citation type="submission" date="2020-10" db="EMBL/GenBank/DDBJ databases">
        <authorList>
            <person name="Gilroy R."/>
        </authorList>
    </citation>
    <scope>NUCLEOTIDE SEQUENCE</scope>
    <source>
        <strain evidence="2">CHK184-25365</strain>
    </source>
</reference>
<keyword evidence="1" id="KW-1133">Transmembrane helix</keyword>
<evidence type="ECO:0000313" key="2">
    <source>
        <dbReference type="EMBL" id="HIR40297.1"/>
    </source>
</evidence>
<feature type="transmembrane region" description="Helical" evidence="1">
    <location>
        <begin position="84"/>
        <end position="106"/>
    </location>
</feature>
<dbReference type="EMBL" id="DVGY01000013">
    <property type="protein sequence ID" value="HIR40297.1"/>
    <property type="molecule type" value="Genomic_DNA"/>
</dbReference>
<comment type="caution">
    <text evidence="2">The sequence shown here is derived from an EMBL/GenBank/DDBJ whole genome shotgun (WGS) entry which is preliminary data.</text>
</comment>
<organism evidence="2 3">
    <name type="scientific">Candidatus Egerieicola pullicola</name>
    <dbReference type="NCBI Taxonomy" id="2840775"/>
    <lineage>
        <taxon>Bacteria</taxon>
        <taxon>Bacillati</taxon>
        <taxon>Bacillota</taxon>
        <taxon>Clostridia</taxon>
        <taxon>Eubacteriales</taxon>
        <taxon>Oscillospiraceae</taxon>
        <taxon>Oscillospiraceae incertae sedis</taxon>
        <taxon>Candidatus Egerieicola</taxon>
    </lineage>
</organism>
<dbReference type="Proteomes" id="UP000886749">
    <property type="component" value="Unassembled WGS sequence"/>
</dbReference>
<name>A0A9D1AGZ2_9FIRM</name>
<keyword evidence="1" id="KW-0472">Membrane</keyword>
<feature type="transmembrane region" description="Helical" evidence="1">
    <location>
        <begin position="57"/>
        <end position="78"/>
    </location>
</feature>
<feature type="non-terminal residue" evidence="2">
    <location>
        <position position="1"/>
    </location>
</feature>